<reference evidence="2 3" key="1">
    <citation type="submission" date="2024-06" db="EMBL/GenBank/DDBJ databases">
        <title>The Natural Products Discovery Center: Release of the First 8490 Sequenced Strains for Exploring Actinobacteria Biosynthetic Diversity.</title>
        <authorList>
            <person name="Kalkreuter E."/>
            <person name="Kautsar S.A."/>
            <person name="Yang D."/>
            <person name="Bader C.D."/>
            <person name="Teijaro C.N."/>
            <person name="Fluegel L."/>
            <person name="Davis C.M."/>
            <person name="Simpson J.R."/>
            <person name="Lauterbach L."/>
            <person name="Steele A.D."/>
            <person name="Gui C."/>
            <person name="Meng S."/>
            <person name="Li G."/>
            <person name="Viehrig K."/>
            <person name="Ye F."/>
            <person name="Su P."/>
            <person name="Kiefer A.F."/>
            <person name="Nichols A."/>
            <person name="Cepeda A.J."/>
            <person name="Yan W."/>
            <person name="Fan B."/>
            <person name="Jiang Y."/>
            <person name="Adhikari A."/>
            <person name="Zheng C.-J."/>
            <person name="Schuster L."/>
            <person name="Cowan T.M."/>
            <person name="Smanski M.J."/>
            <person name="Chevrette M.G."/>
            <person name="De Carvalho L.P.S."/>
            <person name="Shen B."/>
        </authorList>
    </citation>
    <scope>NUCLEOTIDE SEQUENCE [LARGE SCALE GENOMIC DNA]</scope>
    <source>
        <strain evidence="2 3">NPDC047833</strain>
    </source>
</reference>
<feature type="region of interest" description="Disordered" evidence="1">
    <location>
        <begin position="239"/>
        <end position="272"/>
    </location>
</feature>
<protein>
    <submittedName>
        <fullName evidence="2">Uncharacterized protein</fullName>
    </submittedName>
</protein>
<evidence type="ECO:0000313" key="2">
    <source>
        <dbReference type="EMBL" id="MEW2361337.1"/>
    </source>
</evidence>
<evidence type="ECO:0000313" key="3">
    <source>
        <dbReference type="Proteomes" id="UP001553843"/>
    </source>
</evidence>
<organism evidence="2 3">
    <name type="scientific">Streptomyces huasconensis</name>
    <dbReference type="NCBI Taxonomy" id="1854574"/>
    <lineage>
        <taxon>Bacteria</taxon>
        <taxon>Bacillati</taxon>
        <taxon>Actinomycetota</taxon>
        <taxon>Actinomycetes</taxon>
        <taxon>Kitasatosporales</taxon>
        <taxon>Streptomycetaceae</taxon>
        <taxon>Streptomyces</taxon>
    </lineage>
</organism>
<proteinExistence type="predicted"/>
<dbReference type="Proteomes" id="UP001553843">
    <property type="component" value="Unassembled WGS sequence"/>
</dbReference>
<name>A0ABV3LSM8_9ACTN</name>
<feature type="compositionally biased region" description="Acidic residues" evidence="1">
    <location>
        <begin position="246"/>
        <end position="255"/>
    </location>
</feature>
<sequence>MLYPFSYDRGDGYGPDRLCDVIDCPLCVGHACDCDVCTDRLKALSLKVLHDSQESGNRKRSPNWKEIEMAEDLMEMLAKVKPGDFVTAFGKDTRGHEVTRTGTLLAQPEDMKATHNGRKMKAVRVRVGERGSDPAARSTWTTLIPGHGTIRATEPPQSGVWTNGQLGKVPGVREGSPSLRVHFGGKGGKRSQEPMEPVVLAGVRHIGDGRYEIFDVDDDAVLLTGTLQTQIWWAHAPEADEHQDQEPEAGEDDQEQADHESEREPERFLGKPVHHLVTGQLVGYWAPHKFTPIEEIRG</sequence>
<feature type="compositionally biased region" description="Basic and acidic residues" evidence="1">
    <location>
        <begin position="256"/>
        <end position="269"/>
    </location>
</feature>
<dbReference type="RefSeq" id="WP_359775018.1">
    <property type="nucleotide sequence ID" value="NZ_JBEYRR010000002.1"/>
</dbReference>
<dbReference type="EMBL" id="JBEYRS010000002">
    <property type="protein sequence ID" value="MEW2361337.1"/>
    <property type="molecule type" value="Genomic_DNA"/>
</dbReference>
<keyword evidence="3" id="KW-1185">Reference proteome</keyword>
<evidence type="ECO:0000256" key="1">
    <source>
        <dbReference type="SAM" id="MobiDB-lite"/>
    </source>
</evidence>
<accession>A0ABV3LSM8</accession>
<gene>
    <name evidence="2" type="ORF">AB0887_05090</name>
</gene>
<comment type="caution">
    <text evidence="2">The sequence shown here is derived from an EMBL/GenBank/DDBJ whole genome shotgun (WGS) entry which is preliminary data.</text>
</comment>